<feature type="region of interest" description="Disordered" evidence="1">
    <location>
        <begin position="1"/>
        <end position="23"/>
    </location>
</feature>
<dbReference type="EMBL" id="ARYC01020986">
    <property type="protein sequence ID" value="KEJ82429.1"/>
    <property type="molecule type" value="Genomic_DNA"/>
</dbReference>
<feature type="compositionally biased region" description="Basic and acidic residues" evidence="1">
    <location>
        <begin position="517"/>
        <end position="549"/>
    </location>
</feature>
<evidence type="ECO:0000313" key="2">
    <source>
        <dbReference type="EMBL" id="KEJ82429.1"/>
    </source>
</evidence>
<comment type="caution">
    <text evidence="2">The sequence shown here is derived from an EMBL/GenBank/DDBJ whole genome shotgun (WGS) entry which is preliminary data.</text>
</comment>
<reference evidence="3" key="1">
    <citation type="journal article" date="2014" name="Cell">
        <title>The Architecture of a Scrambled Genome Reveals Massive Levels of Genomic Rearrangement during Development.</title>
        <authorList>
            <person name="Chen X."/>
            <person name="Bracht J.R."/>
            <person name="Goldman A.D."/>
            <person name="Dolzhenko E."/>
            <person name="Clay D.M."/>
            <person name="Swart E.C."/>
            <person name="Perlman D.H."/>
            <person name="Doak T.G."/>
            <person name="Stuart A."/>
            <person name="Amemiya C.T."/>
            <person name="Sebra R.P."/>
            <person name="Landweber L.F."/>
        </authorList>
    </citation>
    <scope>NUCLEOTIDE SEQUENCE [LARGE SCALE GENOMIC DNA]</scope>
    <source>
        <strain evidence="3">JRB310</strain>
    </source>
</reference>
<dbReference type="AlphaFoldDB" id="A0A073HYC8"/>
<keyword evidence="3" id="KW-1185">Reference proteome</keyword>
<feature type="region of interest" description="Disordered" evidence="1">
    <location>
        <begin position="500"/>
        <end position="567"/>
    </location>
</feature>
<name>A0A073HYC8_9SPIT</name>
<dbReference type="Gene3D" id="3.40.395.10">
    <property type="entry name" value="Adenoviral Proteinase, Chain A"/>
    <property type="match status" value="1"/>
</dbReference>
<sequence length="567" mass="66716">MEEQKQRYSQESQHNYYDSKRRNFRDDNIDKKAVFWQKVKEVRYEHRDRSKDQEVLGLRDNKHQKVPLNKQMGFKSRLRIGQSNPSKKIHETKPQRTRFDIHEDGTECVQADQMKLKSLIDLTEVTCQGFDKVIHTKKGWISQTTRMMTIVCCPSTRRKIEKALIKRFHYREQARNRGSREWELWSERQENHWREINESWEHESLMPGRHIQENTMEVCLRQIEEAQFSEEKISHMIISPVVMNDKGVIQIERVVGSTNWKMENGKFWREEQDIRSIIIPISCQSSIKGCRNWIVLRITKGSGAIEVFDARRNVGSLALIQKHQKQIILMITEIMGKDFKADKIVIRNDTNQVSDPEDCGVMAILITNHLALELEGEPIFQIFAKDWVNMQRYYLLYNLEVGLMKLEIGKSGITVEDQTMELIRERRNEALWHTEESGTQNTNIVSQVDVWDEMVLENGIERQMELLQEEQEEKFSEIAEEGNVVEEYLLMQRGYGMEIEPNLTGGARKPKLVQTPHTDEKKISESDPKQEARDQDKREQEESRVKGRDGQQNLNEEEDTGVQGQKQ</sequence>
<gene>
    <name evidence="2" type="ORF">OXYTRIMIC_316</name>
</gene>
<accession>A0A073HYC8</accession>
<organism evidence="2 3">
    <name type="scientific">Oxytricha trifallax</name>
    <dbReference type="NCBI Taxonomy" id="1172189"/>
    <lineage>
        <taxon>Eukaryota</taxon>
        <taxon>Sar</taxon>
        <taxon>Alveolata</taxon>
        <taxon>Ciliophora</taxon>
        <taxon>Intramacronucleata</taxon>
        <taxon>Spirotrichea</taxon>
        <taxon>Stichotrichia</taxon>
        <taxon>Sporadotrichida</taxon>
        <taxon>Oxytrichidae</taxon>
        <taxon>Oxytrichinae</taxon>
        <taxon>Oxytricha</taxon>
    </lineage>
</organism>
<proteinExistence type="predicted"/>
<dbReference type="Proteomes" id="UP000053232">
    <property type="component" value="Unassembled WGS sequence"/>
</dbReference>
<evidence type="ECO:0000313" key="3">
    <source>
        <dbReference type="Proteomes" id="UP000053232"/>
    </source>
</evidence>
<evidence type="ECO:0000256" key="1">
    <source>
        <dbReference type="SAM" id="MobiDB-lite"/>
    </source>
</evidence>
<protein>
    <submittedName>
        <fullName evidence="2">Uncharacterized protein</fullName>
    </submittedName>
</protein>